<comment type="similarity">
    <text evidence="1 4">Belongs to the enoyl-CoA hydratase/isomerase family.</text>
</comment>
<dbReference type="SUPFAM" id="SSF52096">
    <property type="entry name" value="ClpP/crotonase"/>
    <property type="match status" value="1"/>
</dbReference>
<keyword evidence="3" id="KW-0456">Lyase</keyword>
<dbReference type="InterPro" id="IPR018376">
    <property type="entry name" value="Enoyl-CoA_hyd/isom_CS"/>
</dbReference>
<dbReference type="CDD" id="cd06558">
    <property type="entry name" value="crotonase-like"/>
    <property type="match status" value="1"/>
</dbReference>
<evidence type="ECO:0000256" key="1">
    <source>
        <dbReference type="ARBA" id="ARBA00005254"/>
    </source>
</evidence>
<name>A0ABR1KWE6_9PEZI</name>
<evidence type="ECO:0000256" key="3">
    <source>
        <dbReference type="ARBA" id="ARBA00023239"/>
    </source>
</evidence>
<organism evidence="5 6">
    <name type="scientific">Phyllosticta citriasiana</name>
    <dbReference type="NCBI Taxonomy" id="595635"/>
    <lineage>
        <taxon>Eukaryota</taxon>
        <taxon>Fungi</taxon>
        <taxon>Dikarya</taxon>
        <taxon>Ascomycota</taxon>
        <taxon>Pezizomycotina</taxon>
        <taxon>Dothideomycetes</taxon>
        <taxon>Dothideomycetes incertae sedis</taxon>
        <taxon>Botryosphaeriales</taxon>
        <taxon>Phyllostictaceae</taxon>
        <taxon>Phyllosticta</taxon>
    </lineage>
</organism>
<proteinExistence type="inferred from homology"/>
<evidence type="ECO:0000256" key="2">
    <source>
        <dbReference type="ARBA" id="ARBA00023026"/>
    </source>
</evidence>
<evidence type="ECO:0000313" key="6">
    <source>
        <dbReference type="Proteomes" id="UP001363622"/>
    </source>
</evidence>
<sequence>MAAQAPKFTYPPPETQYSLLSFPAPFVLLVTLNRPRDLNCINSAGHNELHAVWTWLDREPSLRVGIVTGAGRAFCAGADLKEWHQTNIDNSPKPTFVGGGFGGLSRRSGLKPVIAAVNGLAMGGGCEMIVNADLVYAAPRVVFALPEAKRGVLVLAGALPRLVRTVGRQRAMEMALTGRNVSAQEMQSWGVVNGVVEDGDAPDTPVLERRVVKEALRVAGEIASNSPDSVIINREGVKIGWEGVGVEEGTRLWVELVGSRMQDRENMEEGVKAFVEKRKPVWRTPKL</sequence>
<reference evidence="5 6" key="1">
    <citation type="submission" date="2024-04" db="EMBL/GenBank/DDBJ databases">
        <title>Phyllosticta paracitricarpa is synonymous to the EU quarantine fungus P. citricarpa based on phylogenomic analyses.</title>
        <authorList>
            <consortium name="Lawrence Berkeley National Laboratory"/>
            <person name="Van Ingen-Buijs V.A."/>
            <person name="Van Westerhoven A.C."/>
            <person name="Haridas S."/>
            <person name="Skiadas P."/>
            <person name="Martin F."/>
            <person name="Groenewald J.Z."/>
            <person name="Crous P.W."/>
            <person name="Seidl M.F."/>
        </authorList>
    </citation>
    <scope>NUCLEOTIDE SEQUENCE [LARGE SCALE GENOMIC DNA]</scope>
    <source>
        <strain evidence="5 6">CBS 123371</strain>
    </source>
</reference>
<comment type="caution">
    <text evidence="5">The sequence shown here is derived from an EMBL/GenBank/DDBJ whole genome shotgun (WGS) entry which is preliminary data.</text>
</comment>
<dbReference type="Proteomes" id="UP001363622">
    <property type="component" value="Unassembled WGS sequence"/>
</dbReference>
<dbReference type="Gene3D" id="1.10.12.10">
    <property type="entry name" value="Lyase 2-enoyl-coa Hydratase, Chain A, domain 2"/>
    <property type="match status" value="1"/>
</dbReference>
<dbReference type="InterPro" id="IPR029045">
    <property type="entry name" value="ClpP/crotonase-like_dom_sf"/>
</dbReference>
<dbReference type="PANTHER" id="PTHR11941:SF158">
    <property type="entry name" value="ENOYL-COA HYDRATASE (AFU_ORTHOLOGUE AFUA_2G10650)"/>
    <property type="match status" value="1"/>
</dbReference>
<evidence type="ECO:0000313" key="5">
    <source>
        <dbReference type="EMBL" id="KAK7522431.1"/>
    </source>
</evidence>
<dbReference type="Pfam" id="PF00378">
    <property type="entry name" value="ECH_1"/>
    <property type="match status" value="1"/>
</dbReference>
<dbReference type="Gene3D" id="3.90.226.10">
    <property type="entry name" value="2-enoyl-CoA Hydratase, Chain A, domain 1"/>
    <property type="match status" value="1"/>
</dbReference>
<dbReference type="InterPro" id="IPR001753">
    <property type="entry name" value="Enoyl-CoA_hydra/iso"/>
</dbReference>
<protein>
    <submittedName>
        <fullName evidence="5">Enoyl-CoA hydratase</fullName>
    </submittedName>
</protein>
<dbReference type="PROSITE" id="PS00166">
    <property type="entry name" value="ENOYL_COA_HYDRATASE"/>
    <property type="match status" value="1"/>
</dbReference>
<dbReference type="EMBL" id="JBBPHU010000002">
    <property type="protein sequence ID" value="KAK7522431.1"/>
    <property type="molecule type" value="Genomic_DNA"/>
</dbReference>
<keyword evidence="2" id="KW-0843">Virulence</keyword>
<gene>
    <name evidence="5" type="ORF">IWZ03DRAFT_118328</name>
</gene>
<dbReference type="PANTHER" id="PTHR11941">
    <property type="entry name" value="ENOYL-COA HYDRATASE-RELATED"/>
    <property type="match status" value="1"/>
</dbReference>
<keyword evidence="6" id="KW-1185">Reference proteome</keyword>
<dbReference type="InterPro" id="IPR014748">
    <property type="entry name" value="Enoyl-CoA_hydra_C"/>
</dbReference>
<accession>A0ABR1KWE6</accession>
<evidence type="ECO:0000256" key="4">
    <source>
        <dbReference type="RuleBase" id="RU003707"/>
    </source>
</evidence>